<evidence type="ECO:0000313" key="1">
    <source>
        <dbReference type="EMBL" id="SVA49584.1"/>
    </source>
</evidence>
<accession>A0A381WAS6</accession>
<name>A0A381WAS6_9ZZZZ</name>
<dbReference type="AlphaFoldDB" id="A0A381WAS6"/>
<organism evidence="1">
    <name type="scientific">marine metagenome</name>
    <dbReference type="NCBI Taxonomy" id="408172"/>
    <lineage>
        <taxon>unclassified sequences</taxon>
        <taxon>metagenomes</taxon>
        <taxon>ecological metagenomes</taxon>
    </lineage>
</organism>
<dbReference type="EMBL" id="UINC01011210">
    <property type="protein sequence ID" value="SVA49584.1"/>
    <property type="molecule type" value="Genomic_DNA"/>
</dbReference>
<sequence>MYQIKLMAKGVNYIEMWMDKERLDEIGEENIDTEYFEDNLINGEKIIDISGIIVESGFKIKIYALDTASKEPEIIDGNDHMKFMEDSVDELRYESDFVDVFEDQVEAGYHDFDENKVLIQYIRVERGAYFEFGMEDFELSNFQLYPWCLEPFNDFDIIVGGVYDGQKIDFEFGDCTGVRDELRIIHNPDEMNYGEYYAWDY</sequence>
<reference evidence="1" key="1">
    <citation type="submission" date="2018-05" db="EMBL/GenBank/DDBJ databases">
        <authorList>
            <person name="Lanie J.A."/>
            <person name="Ng W.-L."/>
            <person name="Kazmierczak K.M."/>
            <person name="Andrzejewski T.M."/>
            <person name="Davidsen T.M."/>
            <person name="Wayne K.J."/>
            <person name="Tettelin H."/>
            <person name="Glass J.I."/>
            <person name="Rusch D."/>
            <person name="Podicherti R."/>
            <person name="Tsui H.-C.T."/>
            <person name="Winkler M.E."/>
        </authorList>
    </citation>
    <scope>NUCLEOTIDE SEQUENCE</scope>
</reference>
<protein>
    <submittedName>
        <fullName evidence="1">Uncharacterized protein</fullName>
    </submittedName>
</protein>
<proteinExistence type="predicted"/>
<gene>
    <name evidence="1" type="ORF">METZ01_LOCUS102438</name>
</gene>